<gene>
    <name evidence="1" type="ORF">IAG44_39980</name>
</gene>
<dbReference type="KEGG" id="sroi:IAG44_39980"/>
<name>A0A7H0IQC6_9ACTN</name>
<organism evidence="1 2">
    <name type="scientific">Streptomyces roseirectus</name>
    <dbReference type="NCBI Taxonomy" id="2768066"/>
    <lineage>
        <taxon>Bacteria</taxon>
        <taxon>Bacillati</taxon>
        <taxon>Actinomycetota</taxon>
        <taxon>Actinomycetes</taxon>
        <taxon>Kitasatosporales</taxon>
        <taxon>Streptomycetaceae</taxon>
        <taxon>Streptomyces</taxon>
    </lineage>
</organism>
<proteinExistence type="predicted"/>
<protein>
    <submittedName>
        <fullName evidence="1">Uncharacterized protein</fullName>
    </submittedName>
</protein>
<sequence length="84" mass="9204">MDTDSTARVRVEMTVTEEVTYEFPLTVDVPAEVADDVEALTEHLAGDDSLWIDDLPVTGGEDVSLSVNERVLERVQLPSRSEAA</sequence>
<evidence type="ECO:0000313" key="1">
    <source>
        <dbReference type="EMBL" id="QNP74992.1"/>
    </source>
</evidence>
<dbReference type="EMBL" id="CP060828">
    <property type="protein sequence ID" value="QNP74992.1"/>
    <property type="molecule type" value="Genomic_DNA"/>
</dbReference>
<dbReference type="RefSeq" id="WP_187751915.1">
    <property type="nucleotide sequence ID" value="NZ_CP060828.1"/>
</dbReference>
<keyword evidence="2" id="KW-1185">Reference proteome</keyword>
<dbReference type="Proteomes" id="UP000516052">
    <property type="component" value="Chromosome"/>
</dbReference>
<dbReference type="AlphaFoldDB" id="A0A7H0IQC6"/>
<reference evidence="1 2" key="1">
    <citation type="submission" date="2020-08" db="EMBL/GenBank/DDBJ databases">
        <title>A novel species.</title>
        <authorList>
            <person name="Gao J."/>
        </authorList>
    </citation>
    <scope>NUCLEOTIDE SEQUENCE [LARGE SCALE GENOMIC DNA]</scope>
    <source>
        <strain evidence="1 2">CRXT-G-22</strain>
    </source>
</reference>
<evidence type="ECO:0000313" key="2">
    <source>
        <dbReference type="Proteomes" id="UP000516052"/>
    </source>
</evidence>
<accession>A0A7H0IQC6</accession>